<dbReference type="PROSITE" id="PS00860">
    <property type="entry name" value="GTP_CYCLOHYDROL_1_2"/>
    <property type="match status" value="1"/>
</dbReference>
<evidence type="ECO:0000313" key="12">
    <source>
        <dbReference type="Proteomes" id="UP000463224"/>
    </source>
</evidence>
<evidence type="ECO:0000256" key="2">
    <source>
        <dbReference type="ARBA" id="ARBA00005080"/>
    </source>
</evidence>
<evidence type="ECO:0000256" key="5">
    <source>
        <dbReference type="ARBA" id="ARBA00022563"/>
    </source>
</evidence>
<dbReference type="GO" id="GO:0005525">
    <property type="term" value="F:GTP binding"/>
    <property type="evidence" value="ECO:0007669"/>
    <property type="project" value="UniProtKB-KW"/>
</dbReference>
<sequence>MDIATEGPRHATRATTSLEDHGRAAAKARRRQNNSPALTRSEVEAAVAVLIRWAGDDPARPGLADTPARVTRAFEDWFGGYDLAPDDILGTTFDEIGGYADPVELRDIAFFSWCEHHMAPIRGKAHIAYLPSQRVIGISKLARLVDAFARRLQIQERMTDQIGAAIQQVLQPAGVAVVVEARHDCMSSRGIRACGTGLVTKAMFGAYREDAALRGEFLASLQLR</sequence>
<keyword evidence="8" id="KW-0547">Nucleotide-binding</keyword>
<feature type="binding site" evidence="8">
    <location>
        <position position="117"/>
    </location>
    <ligand>
        <name>Zn(2+)</name>
        <dbReference type="ChEBI" id="CHEBI:29105"/>
    </ligand>
</feature>
<dbReference type="GO" id="GO:0005737">
    <property type="term" value="C:cytoplasm"/>
    <property type="evidence" value="ECO:0007669"/>
    <property type="project" value="TreeGrafter"/>
</dbReference>
<dbReference type="InterPro" id="IPR018234">
    <property type="entry name" value="GTP_CycHdrlase_I_CS"/>
</dbReference>
<dbReference type="NCBIfam" id="NF006826">
    <property type="entry name" value="PRK09347.1-3"/>
    <property type="match status" value="1"/>
</dbReference>
<dbReference type="NCBIfam" id="NF006825">
    <property type="entry name" value="PRK09347.1-2"/>
    <property type="match status" value="1"/>
</dbReference>
<keyword evidence="7 8" id="KW-0342">GTP-binding</keyword>
<reference evidence="11 12" key="1">
    <citation type="submission" date="2019-12" db="EMBL/GenBank/DDBJ databases">
        <title>Nitratireductor arenosus sp. nov., Isolated from sea sand, Jeju island, South Korea.</title>
        <authorList>
            <person name="Kim W."/>
        </authorList>
    </citation>
    <scope>NUCLEOTIDE SEQUENCE [LARGE SCALE GENOMIC DNA]</scope>
    <source>
        <strain evidence="11 12">CAU 1489</strain>
    </source>
</reference>
<dbReference type="GO" id="GO:0046654">
    <property type="term" value="P:tetrahydrofolate biosynthetic process"/>
    <property type="evidence" value="ECO:0007669"/>
    <property type="project" value="UniProtKB-UniRule"/>
</dbReference>
<comment type="similarity">
    <text evidence="3 8">Belongs to the GTP cyclohydrolase I family.</text>
</comment>
<feature type="domain" description="GTP cyclohydrolase I" evidence="10">
    <location>
        <begin position="44"/>
        <end position="221"/>
    </location>
</feature>
<evidence type="ECO:0000256" key="6">
    <source>
        <dbReference type="ARBA" id="ARBA00022801"/>
    </source>
</evidence>
<evidence type="ECO:0000256" key="3">
    <source>
        <dbReference type="ARBA" id="ARBA00008085"/>
    </source>
</evidence>
<gene>
    <name evidence="8 11" type="primary">folE</name>
    <name evidence="11" type="ORF">GN330_01080</name>
</gene>
<name>A0A844Q709_9HYPH</name>
<feature type="region of interest" description="Disordered" evidence="9">
    <location>
        <begin position="1"/>
        <end position="38"/>
    </location>
</feature>
<proteinExistence type="inferred from homology"/>
<dbReference type="NCBIfam" id="TIGR00063">
    <property type="entry name" value="folE"/>
    <property type="match status" value="1"/>
</dbReference>
<feature type="binding site" evidence="8">
    <location>
        <position position="185"/>
    </location>
    <ligand>
        <name>Zn(2+)</name>
        <dbReference type="ChEBI" id="CHEBI:29105"/>
    </ligand>
</feature>
<dbReference type="GO" id="GO:0006730">
    <property type="term" value="P:one-carbon metabolic process"/>
    <property type="evidence" value="ECO:0007669"/>
    <property type="project" value="UniProtKB-UniRule"/>
</dbReference>
<accession>A0A844Q709</accession>
<dbReference type="GO" id="GO:0008270">
    <property type="term" value="F:zinc ion binding"/>
    <property type="evidence" value="ECO:0007669"/>
    <property type="project" value="UniProtKB-UniRule"/>
</dbReference>
<evidence type="ECO:0000256" key="9">
    <source>
        <dbReference type="SAM" id="MobiDB-lite"/>
    </source>
</evidence>
<dbReference type="InterPro" id="IPR043133">
    <property type="entry name" value="GTP-CH-I_C/QueF"/>
</dbReference>
<dbReference type="GO" id="GO:0003934">
    <property type="term" value="F:GTP cyclohydrolase I activity"/>
    <property type="evidence" value="ECO:0007669"/>
    <property type="project" value="UniProtKB-UniRule"/>
</dbReference>
<keyword evidence="5 8" id="KW-0554">One-carbon metabolism</keyword>
<keyword evidence="8" id="KW-0479">Metal-binding</keyword>
<keyword evidence="8" id="KW-0862">Zinc</keyword>
<comment type="subunit">
    <text evidence="4">Toroid-shaped homodecamer, composed of two pentamers of five dimers.</text>
</comment>
<feature type="binding site" evidence="8">
    <location>
        <position position="114"/>
    </location>
    <ligand>
        <name>Zn(2+)</name>
        <dbReference type="ChEBI" id="CHEBI:29105"/>
    </ligand>
</feature>
<dbReference type="RefSeq" id="WP_156710722.1">
    <property type="nucleotide sequence ID" value="NZ_WPHG01000001.1"/>
</dbReference>
<dbReference type="PANTHER" id="PTHR11109:SF7">
    <property type="entry name" value="GTP CYCLOHYDROLASE 1"/>
    <property type="match status" value="1"/>
</dbReference>
<dbReference type="InterPro" id="IPR001474">
    <property type="entry name" value="GTP_CycHdrlase_I"/>
</dbReference>
<organism evidence="11 12">
    <name type="scientific">Nitratireductor arenosus</name>
    <dbReference type="NCBI Taxonomy" id="2682096"/>
    <lineage>
        <taxon>Bacteria</taxon>
        <taxon>Pseudomonadati</taxon>
        <taxon>Pseudomonadota</taxon>
        <taxon>Alphaproteobacteria</taxon>
        <taxon>Hyphomicrobiales</taxon>
        <taxon>Phyllobacteriaceae</taxon>
        <taxon>Nitratireductor</taxon>
    </lineage>
</organism>
<evidence type="ECO:0000256" key="1">
    <source>
        <dbReference type="ARBA" id="ARBA00001052"/>
    </source>
</evidence>
<evidence type="ECO:0000256" key="8">
    <source>
        <dbReference type="HAMAP-Rule" id="MF_00223"/>
    </source>
</evidence>
<dbReference type="Proteomes" id="UP000463224">
    <property type="component" value="Unassembled WGS sequence"/>
</dbReference>
<dbReference type="HAMAP" id="MF_00223">
    <property type="entry name" value="FolE"/>
    <property type="match status" value="1"/>
</dbReference>
<comment type="pathway">
    <text evidence="2 8">Cofactor biosynthesis; 7,8-dihydroneopterin triphosphate biosynthesis; 7,8-dihydroneopterin triphosphate from GTP: step 1/1.</text>
</comment>
<evidence type="ECO:0000256" key="4">
    <source>
        <dbReference type="ARBA" id="ARBA00011857"/>
    </source>
</evidence>
<protein>
    <recommendedName>
        <fullName evidence="8">GTP cyclohydrolase 1</fullName>
        <ecNumber evidence="8">3.5.4.16</ecNumber>
    </recommendedName>
    <alternativeName>
        <fullName evidence="8">GTP cyclohydrolase I</fullName>
        <shortName evidence="8">GTP-CH-I</shortName>
    </alternativeName>
</protein>
<dbReference type="UniPathway" id="UPA00848">
    <property type="reaction ID" value="UER00151"/>
</dbReference>
<evidence type="ECO:0000313" key="11">
    <source>
        <dbReference type="EMBL" id="MVA95846.1"/>
    </source>
</evidence>
<dbReference type="AlphaFoldDB" id="A0A844Q709"/>
<dbReference type="Gene3D" id="1.10.286.10">
    <property type="match status" value="1"/>
</dbReference>
<dbReference type="EMBL" id="WPHG01000001">
    <property type="protein sequence ID" value="MVA95846.1"/>
    <property type="molecule type" value="Genomic_DNA"/>
</dbReference>
<comment type="catalytic activity">
    <reaction evidence="1 8">
        <text>GTP + H2O = 7,8-dihydroneopterin 3'-triphosphate + formate + H(+)</text>
        <dbReference type="Rhea" id="RHEA:17473"/>
        <dbReference type="ChEBI" id="CHEBI:15377"/>
        <dbReference type="ChEBI" id="CHEBI:15378"/>
        <dbReference type="ChEBI" id="CHEBI:15740"/>
        <dbReference type="ChEBI" id="CHEBI:37565"/>
        <dbReference type="ChEBI" id="CHEBI:58462"/>
        <dbReference type="EC" id="3.5.4.16"/>
    </reaction>
</comment>
<dbReference type="InterPro" id="IPR020602">
    <property type="entry name" value="GTP_CycHdrlase_I_dom"/>
</dbReference>
<dbReference type="Gene3D" id="3.30.1130.10">
    <property type="match status" value="1"/>
</dbReference>
<dbReference type="PANTHER" id="PTHR11109">
    <property type="entry name" value="GTP CYCLOHYDROLASE I"/>
    <property type="match status" value="1"/>
</dbReference>
<keyword evidence="12" id="KW-1185">Reference proteome</keyword>
<keyword evidence="6 8" id="KW-0378">Hydrolase</keyword>
<dbReference type="SUPFAM" id="SSF55620">
    <property type="entry name" value="Tetrahydrobiopterin biosynthesis enzymes-like"/>
    <property type="match status" value="1"/>
</dbReference>
<dbReference type="PROSITE" id="PS00859">
    <property type="entry name" value="GTP_CYCLOHYDROL_1_1"/>
    <property type="match status" value="1"/>
</dbReference>
<dbReference type="FunFam" id="3.30.1130.10:FF:000001">
    <property type="entry name" value="GTP cyclohydrolase 1"/>
    <property type="match status" value="1"/>
</dbReference>
<dbReference type="InterPro" id="IPR043134">
    <property type="entry name" value="GTP-CH-I_N"/>
</dbReference>
<comment type="subunit">
    <text evidence="8">Homopolymer.</text>
</comment>
<dbReference type="EC" id="3.5.4.16" evidence="8"/>
<dbReference type="Pfam" id="PF01227">
    <property type="entry name" value="GTP_cyclohydroI"/>
    <property type="match status" value="1"/>
</dbReference>
<evidence type="ECO:0000256" key="7">
    <source>
        <dbReference type="ARBA" id="ARBA00023134"/>
    </source>
</evidence>
<dbReference type="GO" id="GO:0006729">
    <property type="term" value="P:tetrahydrobiopterin biosynthetic process"/>
    <property type="evidence" value="ECO:0007669"/>
    <property type="project" value="TreeGrafter"/>
</dbReference>
<evidence type="ECO:0000259" key="10">
    <source>
        <dbReference type="Pfam" id="PF01227"/>
    </source>
</evidence>
<comment type="caution">
    <text evidence="11">The sequence shown here is derived from an EMBL/GenBank/DDBJ whole genome shotgun (WGS) entry which is preliminary data.</text>
</comment>